<dbReference type="Proteomes" id="UP001055091">
    <property type="component" value="Unassembled WGS sequence"/>
</dbReference>
<proteinExistence type="predicted"/>
<evidence type="ECO:0000313" key="2">
    <source>
        <dbReference type="EMBL" id="MUB62345.1"/>
    </source>
</evidence>
<dbReference type="AlphaFoldDB" id="A0A174LAG3"/>
<dbReference type="Proteomes" id="UP000434223">
    <property type="component" value="Unassembled WGS sequence"/>
</dbReference>
<dbReference type="EMBL" id="WNME01000002">
    <property type="protein sequence ID" value="MUB62345.1"/>
    <property type="molecule type" value="Genomic_DNA"/>
</dbReference>
<protein>
    <submittedName>
        <fullName evidence="2">Uncharacterized protein</fullName>
    </submittedName>
</protein>
<dbReference type="RefSeq" id="WP_006781058.1">
    <property type="nucleotide sequence ID" value="NZ_BQNJ01000002.1"/>
</dbReference>
<reference evidence="1" key="2">
    <citation type="submission" date="2022-01" db="EMBL/GenBank/DDBJ databases">
        <title>Novel bile acid biosynthetic pathways are enriched in the microbiome of centenarians.</title>
        <authorList>
            <person name="Sato Y."/>
            <person name="Atarashi K."/>
            <person name="Plichta R.D."/>
            <person name="Arai Y."/>
            <person name="Sasajima S."/>
            <person name="Kearney M.S."/>
            <person name="Suda W."/>
            <person name="Takeshita K."/>
            <person name="Sasaki T."/>
            <person name="Okamoto S."/>
            <person name="Skelly N.A."/>
            <person name="Okamura Y."/>
            <person name="Vlamakis H."/>
            <person name="Li Y."/>
            <person name="Tanoue T."/>
            <person name="Takei H."/>
            <person name="Nittono H."/>
            <person name="Narushima S."/>
            <person name="Irie J."/>
            <person name="Itoh H."/>
            <person name="Moriya K."/>
            <person name="Sugiura Y."/>
            <person name="Suematsu M."/>
            <person name="Moritoki N."/>
            <person name="Shibata S."/>
            <person name="Littman R.D."/>
            <person name="Fischbach A.M."/>
            <person name="Uwamino Y."/>
            <person name="Inoue T."/>
            <person name="Honda A."/>
            <person name="Hattori M."/>
            <person name="Murai T."/>
            <person name="Xavier J.R."/>
            <person name="Hirose N."/>
            <person name="Honda K."/>
        </authorList>
    </citation>
    <scope>NUCLEOTIDE SEQUENCE</scope>
    <source>
        <strain evidence="1">CE91-St55</strain>
    </source>
</reference>
<sequence>MEEIIFAPGSVPVAVVARVYGKDASWVRAGIISGWLPIGKATRNGKLITNIEEMNSKYGRINFYISPKRLWEETGYLWKGEKR</sequence>
<name>A0A174LAG3_9FIRM</name>
<reference evidence="2 3" key="1">
    <citation type="submission" date="2019-09" db="EMBL/GenBank/DDBJ databases">
        <title>Draft genome sequencing of Hungatella hathewayi 123Y-2.</title>
        <authorList>
            <person name="Lv Q."/>
            <person name="Li S."/>
        </authorList>
    </citation>
    <scope>NUCLEOTIDE SEQUENCE [LARGE SCALE GENOMIC DNA]</scope>
    <source>
        <strain evidence="2 3">123Y-2</strain>
    </source>
</reference>
<dbReference type="GeneID" id="93280420"/>
<comment type="caution">
    <text evidence="2">The sequence shown here is derived from an EMBL/GenBank/DDBJ whole genome shotgun (WGS) entry which is preliminary data.</text>
</comment>
<dbReference type="OrthoDB" id="1646065at2"/>
<organism evidence="2 3">
    <name type="scientific">Hungatella hathewayi</name>
    <dbReference type="NCBI Taxonomy" id="154046"/>
    <lineage>
        <taxon>Bacteria</taxon>
        <taxon>Bacillati</taxon>
        <taxon>Bacillota</taxon>
        <taxon>Clostridia</taxon>
        <taxon>Lachnospirales</taxon>
        <taxon>Lachnospiraceae</taxon>
        <taxon>Hungatella</taxon>
    </lineage>
</organism>
<evidence type="ECO:0000313" key="1">
    <source>
        <dbReference type="EMBL" id="GKH02362.1"/>
    </source>
</evidence>
<dbReference type="EMBL" id="BQNJ01000002">
    <property type="protein sequence ID" value="GKH02362.1"/>
    <property type="molecule type" value="Genomic_DNA"/>
</dbReference>
<gene>
    <name evidence="1" type="ORF">CE91St55_43430</name>
    <name evidence="2" type="ORF">GNE07_04580</name>
</gene>
<evidence type="ECO:0000313" key="3">
    <source>
        <dbReference type="Proteomes" id="UP000434223"/>
    </source>
</evidence>
<accession>A0A174LAG3</accession>